<keyword evidence="3" id="KW-1185">Reference proteome</keyword>
<dbReference type="OrthoDB" id="9798288at2"/>
<reference evidence="2 3" key="1">
    <citation type="submission" date="2018-03" db="EMBL/GenBank/DDBJ databases">
        <title>The ancient ancestry and fast evolution of plastids.</title>
        <authorList>
            <person name="Moore K.R."/>
            <person name="Magnabosco C."/>
            <person name="Momper L."/>
            <person name="Gold D.A."/>
            <person name="Bosak T."/>
            <person name="Fournier G.P."/>
        </authorList>
    </citation>
    <scope>NUCLEOTIDE SEQUENCE [LARGE SCALE GENOMIC DNA]</scope>
    <source>
        <strain evidence="2 3">CCALA 037</strain>
    </source>
</reference>
<evidence type="ECO:0000313" key="3">
    <source>
        <dbReference type="Proteomes" id="UP000238937"/>
    </source>
</evidence>
<dbReference type="CDD" id="cd06121">
    <property type="entry name" value="cupin_YML079wp"/>
    <property type="match status" value="1"/>
</dbReference>
<dbReference type="AlphaFoldDB" id="A0A2T1GNI0"/>
<dbReference type="InterPro" id="IPR039935">
    <property type="entry name" value="YML079W-like"/>
</dbReference>
<dbReference type="Pfam" id="PF06172">
    <property type="entry name" value="Cupin_5"/>
    <property type="match status" value="1"/>
</dbReference>
<dbReference type="Proteomes" id="UP000238937">
    <property type="component" value="Unassembled WGS sequence"/>
</dbReference>
<gene>
    <name evidence="2" type="ORF">C7B77_00480</name>
</gene>
<accession>A0A2T1GNI0</accession>
<dbReference type="PANTHER" id="PTHR33387">
    <property type="entry name" value="RMLC-LIKE JELLY ROLL FOLD PROTEIN"/>
    <property type="match status" value="1"/>
</dbReference>
<evidence type="ECO:0000259" key="1">
    <source>
        <dbReference type="Pfam" id="PF06172"/>
    </source>
</evidence>
<dbReference type="InterPro" id="IPR009327">
    <property type="entry name" value="Cupin_DUF985"/>
</dbReference>
<name>A0A2T1GNI0_9CYAN</name>
<proteinExistence type="predicted"/>
<dbReference type="InterPro" id="IPR014710">
    <property type="entry name" value="RmlC-like_jellyroll"/>
</dbReference>
<dbReference type="SUPFAM" id="SSF51182">
    <property type="entry name" value="RmlC-like cupins"/>
    <property type="match status" value="1"/>
</dbReference>
<dbReference type="PANTHER" id="PTHR33387:SF3">
    <property type="entry name" value="DUF985 DOMAIN-CONTAINING PROTEIN"/>
    <property type="match status" value="1"/>
</dbReference>
<dbReference type="EMBL" id="PVWO01000004">
    <property type="protein sequence ID" value="PSB59504.1"/>
    <property type="molecule type" value="Genomic_DNA"/>
</dbReference>
<dbReference type="Gene3D" id="2.60.120.10">
    <property type="entry name" value="Jelly Rolls"/>
    <property type="match status" value="1"/>
</dbReference>
<organism evidence="2 3">
    <name type="scientific">Chamaesiphon polymorphus CCALA 037</name>
    <dbReference type="NCBI Taxonomy" id="2107692"/>
    <lineage>
        <taxon>Bacteria</taxon>
        <taxon>Bacillati</taxon>
        <taxon>Cyanobacteriota</taxon>
        <taxon>Cyanophyceae</taxon>
        <taxon>Gomontiellales</taxon>
        <taxon>Chamaesiphonaceae</taxon>
        <taxon>Chamaesiphon</taxon>
    </lineage>
</organism>
<comment type="caution">
    <text evidence="2">The sequence shown here is derived from an EMBL/GenBank/DDBJ whole genome shotgun (WGS) entry which is preliminary data.</text>
</comment>
<dbReference type="InterPro" id="IPR011051">
    <property type="entry name" value="RmlC_Cupin_sf"/>
</dbReference>
<protein>
    <submittedName>
        <fullName evidence="2">Cupin</fullName>
    </submittedName>
</protein>
<dbReference type="RefSeq" id="WP_106299358.1">
    <property type="nucleotide sequence ID" value="NZ_PVWO01000004.1"/>
</dbReference>
<evidence type="ECO:0000313" key="2">
    <source>
        <dbReference type="EMBL" id="PSB59504.1"/>
    </source>
</evidence>
<sequence>MAPTPLPAEIVKLIDRLQLQPHPEGGFYRETWRSDLSLPQSALPSDYTGDRAAGTAILFLLPTSHYSRWHRVRSAELWFHQSGDPLELTISETLDGAAQTIFLGRDNCWQAVVPPQYWQKAKPIAGEAGYALVACVVVPGFDFADFELSDI</sequence>
<feature type="domain" description="DUF985" evidence="1">
    <location>
        <begin position="12"/>
        <end position="148"/>
    </location>
</feature>